<dbReference type="Proteomes" id="UP000019471">
    <property type="component" value="Unassembled WGS sequence"/>
</dbReference>
<feature type="compositionally biased region" description="Low complexity" evidence="2">
    <location>
        <begin position="263"/>
        <end position="273"/>
    </location>
</feature>
<dbReference type="InterPro" id="IPR000489">
    <property type="entry name" value="Pterin-binding_dom"/>
</dbReference>
<feature type="coiled-coil region" evidence="1">
    <location>
        <begin position="222"/>
        <end position="249"/>
    </location>
</feature>
<proteinExistence type="predicted"/>
<feature type="region of interest" description="Disordered" evidence="2">
    <location>
        <begin position="1"/>
        <end position="27"/>
    </location>
</feature>
<dbReference type="GO" id="GO:0042558">
    <property type="term" value="P:pteridine-containing compound metabolic process"/>
    <property type="evidence" value="ECO:0007669"/>
    <property type="project" value="InterPro"/>
</dbReference>
<reference evidence="4 5" key="1">
    <citation type="submission" date="2013-03" db="EMBL/GenBank/DDBJ databases">
        <title>The Genome Sequence of Cladophialophora psammophila CBS 110553.</title>
        <authorList>
            <consortium name="The Broad Institute Genomics Platform"/>
            <person name="Cuomo C."/>
            <person name="de Hoog S."/>
            <person name="Gorbushina A."/>
            <person name="Walker B."/>
            <person name="Young S.K."/>
            <person name="Zeng Q."/>
            <person name="Gargeya S."/>
            <person name="Fitzgerald M."/>
            <person name="Haas B."/>
            <person name="Abouelleil A."/>
            <person name="Allen A.W."/>
            <person name="Alvarado L."/>
            <person name="Arachchi H.M."/>
            <person name="Berlin A.M."/>
            <person name="Chapman S.B."/>
            <person name="Gainer-Dewar J."/>
            <person name="Goldberg J."/>
            <person name="Griggs A."/>
            <person name="Gujja S."/>
            <person name="Hansen M."/>
            <person name="Howarth C."/>
            <person name="Imamovic A."/>
            <person name="Ireland A."/>
            <person name="Larimer J."/>
            <person name="McCowan C."/>
            <person name="Murphy C."/>
            <person name="Pearson M."/>
            <person name="Poon T.W."/>
            <person name="Priest M."/>
            <person name="Roberts A."/>
            <person name="Saif S."/>
            <person name="Shea T."/>
            <person name="Sisk P."/>
            <person name="Sykes S."/>
            <person name="Wortman J."/>
            <person name="Nusbaum C."/>
            <person name="Birren B."/>
        </authorList>
    </citation>
    <scope>NUCLEOTIDE SEQUENCE [LARGE SCALE GENOMIC DNA]</scope>
    <source>
        <strain evidence="4 5">CBS 110553</strain>
    </source>
</reference>
<keyword evidence="5" id="KW-1185">Reference proteome</keyword>
<feature type="coiled-coil region" evidence="1">
    <location>
        <begin position="94"/>
        <end position="170"/>
    </location>
</feature>
<evidence type="ECO:0000313" key="5">
    <source>
        <dbReference type="Proteomes" id="UP000019471"/>
    </source>
</evidence>
<dbReference type="RefSeq" id="XP_007751439.1">
    <property type="nucleotide sequence ID" value="XM_007753249.1"/>
</dbReference>
<dbReference type="GeneID" id="19197366"/>
<accession>W9WCH8</accession>
<evidence type="ECO:0000256" key="2">
    <source>
        <dbReference type="SAM" id="MobiDB-lite"/>
    </source>
</evidence>
<feature type="compositionally biased region" description="Basic residues" evidence="2">
    <location>
        <begin position="280"/>
        <end position="290"/>
    </location>
</feature>
<feature type="compositionally biased region" description="Polar residues" evidence="2">
    <location>
        <begin position="1"/>
        <end position="10"/>
    </location>
</feature>
<gene>
    <name evidence="4" type="ORF">A1O5_12680</name>
</gene>
<sequence length="297" mass="33454">MASRGQGNEQQGDRSAAAENPDESGGHAVTLTSTLVDINALFSAWTRLQNINHNVEVSQKESREMERFLWTGVDNLWHQLGSSERKCQDYYRAYTAAEKDRAAITNEIQTLTEQTQSLREDLRDERKLTNLANVKANELTAISTHLSERNILLEQELQECHQKIRILEDTALKMQAMERTDLSPKKITYGPLDNNQDRSSEARLLKLEAEMGKMEAEHNSVVRGYKKSLADLTEQLSMAEKKLLISERKGNIVDVGVESVRPSAVESSPFSSSCRETRSKTKKASKKGKKLTITTQS</sequence>
<name>W9WCH8_9EURO</name>
<dbReference type="EMBL" id="AMGX01000036">
    <property type="protein sequence ID" value="EXJ56224.1"/>
    <property type="molecule type" value="Genomic_DNA"/>
</dbReference>
<protein>
    <recommendedName>
        <fullName evidence="3">Pterin-binding domain-containing protein</fullName>
    </recommendedName>
</protein>
<evidence type="ECO:0000259" key="3">
    <source>
        <dbReference type="PROSITE" id="PS50972"/>
    </source>
</evidence>
<keyword evidence="1" id="KW-0175">Coiled coil</keyword>
<evidence type="ECO:0000313" key="4">
    <source>
        <dbReference type="EMBL" id="EXJ56224.1"/>
    </source>
</evidence>
<dbReference type="PROSITE" id="PS50972">
    <property type="entry name" value="PTERIN_BINDING"/>
    <property type="match status" value="1"/>
</dbReference>
<comment type="caution">
    <text evidence="4">The sequence shown here is derived from an EMBL/GenBank/DDBJ whole genome shotgun (WGS) entry which is preliminary data.</text>
</comment>
<evidence type="ECO:0000256" key="1">
    <source>
        <dbReference type="SAM" id="Coils"/>
    </source>
</evidence>
<feature type="domain" description="Pterin-binding" evidence="3">
    <location>
        <begin position="208"/>
        <end position="297"/>
    </location>
</feature>
<feature type="region of interest" description="Disordered" evidence="2">
    <location>
        <begin position="262"/>
        <end position="297"/>
    </location>
</feature>
<organism evidence="4 5">
    <name type="scientific">Cladophialophora psammophila CBS 110553</name>
    <dbReference type="NCBI Taxonomy" id="1182543"/>
    <lineage>
        <taxon>Eukaryota</taxon>
        <taxon>Fungi</taxon>
        <taxon>Dikarya</taxon>
        <taxon>Ascomycota</taxon>
        <taxon>Pezizomycotina</taxon>
        <taxon>Eurotiomycetes</taxon>
        <taxon>Chaetothyriomycetidae</taxon>
        <taxon>Chaetothyriales</taxon>
        <taxon>Herpotrichiellaceae</taxon>
        <taxon>Cladophialophora</taxon>
    </lineage>
</organism>
<dbReference type="HOGENOM" id="CLU_936916_0_0_1"/>
<dbReference type="AlphaFoldDB" id="W9WCH8"/>
<dbReference type="OrthoDB" id="4115785at2759"/>